<evidence type="ECO:0000256" key="6">
    <source>
        <dbReference type="ARBA" id="ARBA00022692"/>
    </source>
</evidence>
<dbReference type="OrthoDB" id="387657at2759"/>
<sequence length="470" mass="53018">MSAACTCLVGFKGHERSRVWEQAGSLSVPPFDMIEEAFKVLTLNCWGVFIPFCTVRKDDRLKLIAKRLSDGTYDILMLQEIWTDPDFRMLQSSLKHVYPWSTYFHSNLIGSGLCIFSKWPMDSIFMHPFGANGYPHLLHQGDWYCGKGVGLARVTSKHGFRINLYVTHLIARYELDRTKDHYEGHRISQLIELLQFIRTTAGSADGFIVAGDFNLESDTTAIKLFRTHLGASDAWLDSPSALKHAGGDALESEGCTCDRSDNPYRNDEWTKYYGNGERLDYIFYRTGPGPADPYSSPNLVKLTCEQCWLDLREVPDDPTGLHYSDHEGVGALFKLTRVPPSQFVETPPALVPREVEPMLLELRQQIDRGMHRCRQNRLFHAVIGVAFLLFLLLLLFNSPRYDWIGTFISILLAGLLGSVVFVLFWGSLVGHTAERRALENGTLMVDVLLSQLEGSTSNGSTKQMTNSNCD</sequence>
<comment type="similarity">
    <text evidence="4">Belongs to the neutral sphingomyelinase family.</text>
</comment>
<evidence type="ECO:0000256" key="13">
    <source>
        <dbReference type="ARBA" id="ARBA00023136"/>
    </source>
</evidence>
<accession>A0A4S2LS66</accession>
<dbReference type="SUPFAM" id="SSF56219">
    <property type="entry name" value="DNase I-like"/>
    <property type="match status" value="1"/>
</dbReference>
<keyword evidence="9" id="KW-0460">Magnesium</keyword>
<keyword evidence="12" id="KW-0443">Lipid metabolism</keyword>
<evidence type="ECO:0000256" key="12">
    <source>
        <dbReference type="ARBA" id="ARBA00023098"/>
    </source>
</evidence>
<evidence type="ECO:0000256" key="7">
    <source>
        <dbReference type="ARBA" id="ARBA00022723"/>
    </source>
</evidence>
<comment type="caution">
    <text evidence="16">The sequence shown here is derived from an EMBL/GenBank/DDBJ whole genome shotgun (WGS) entry which is preliminary data.</text>
</comment>
<comment type="pathway">
    <text evidence="3">Sphingolipid metabolism.</text>
</comment>
<gene>
    <name evidence="16" type="ORF">CRM22_005244</name>
</gene>
<evidence type="ECO:0000256" key="14">
    <source>
        <dbReference type="SAM" id="Phobius"/>
    </source>
</evidence>
<dbReference type="InterPro" id="IPR038772">
    <property type="entry name" value="Sph/SMPD2-like"/>
</dbReference>
<feature type="transmembrane region" description="Helical" evidence="14">
    <location>
        <begin position="378"/>
        <end position="397"/>
    </location>
</feature>
<dbReference type="GO" id="GO:0016020">
    <property type="term" value="C:membrane"/>
    <property type="evidence" value="ECO:0007669"/>
    <property type="project" value="UniProtKB-SubCell"/>
</dbReference>
<dbReference type="EC" id="3.1.4.12" evidence="5"/>
<organism evidence="16 17">
    <name type="scientific">Opisthorchis felineus</name>
    <dbReference type="NCBI Taxonomy" id="147828"/>
    <lineage>
        <taxon>Eukaryota</taxon>
        <taxon>Metazoa</taxon>
        <taxon>Spiralia</taxon>
        <taxon>Lophotrochozoa</taxon>
        <taxon>Platyhelminthes</taxon>
        <taxon>Trematoda</taxon>
        <taxon>Digenea</taxon>
        <taxon>Opisthorchiida</taxon>
        <taxon>Opisthorchiata</taxon>
        <taxon>Opisthorchiidae</taxon>
        <taxon>Opisthorchis</taxon>
    </lineage>
</organism>
<evidence type="ECO:0000256" key="4">
    <source>
        <dbReference type="ARBA" id="ARBA00006335"/>
    </source>
</evidence>
<comment type="subcellular location">
    <subcellularLocation>
        <location evidence="1">Membrane</location>
        <topology evidence="1">Multi-pass membrane protein</topology>
    </subcellularLocation>
</comment>
<evidence type="ECO:0000256" key="11">
    <source>
        <dbReference type="ARBA" id="ARBA00022989"/>
    </source>
</evidence>
<name>A0A4S2LS66_OPIFE</name>
<dbReference type="InterPro" id="IPR005135">
    <property type="entry name" value="Endo/exonuclease/phosphatase"/>
</dbReference>
<dbReference type="GO" id="GO:0046872">
    <property type="term" value="F:metal ion binding"/>
    <property type="evidence" value="ECO:0007669"/>
    <property type="project" value="UniProtKB-KW"/>
</dbReference>
<keyword evidence="6 14" id="KW-0812">Transmembrane</keyword>
<evidence type="ECO:0000256" key="3">
    <source>
        <dbReference type="ARBA" id="ARBA00004991"/>
    </source>
</evidence>
<evidence type="ECO:0000256" key="5">
    <source>
        <dbReference type="ARBA" id="ARBA00012369"/>
    </source>
</evidence>
<dbReference type="Proteomes" id="UP000308267">
    <property type="component" value="Unassembled WGS sequence"/>
</dbReference>
<evidence type="ECO:0000256" key="2">
    <source>
        <dbReference type="ARBA" id="ARBA00004760"/>
    </source>
</evidence>
<evidence type="ECO:0000256" key="9">
    <source>
        <dbReference type="ARBA" id="ARBA00022842"/>
    </source>
</evidence>
<protein>
    <recommendedName>
        <fullName evidence="5">sphingomyelin phosphodiesterase</fullName>
        <ecNumber evidence="5">3.1.4.12</ecNumber>
    </recommendedName>
</protein>
<evidence type="ECO:0000313" key="17">
    <source>
        <dbReference type="Proteomes" id="UP000308267"/>
    </source>
</evidence>
<dbReference type="InterPro" id="IPR036691">
    <property type="entry name" value="Endo/exonu/phosph_ase_sf"/>
</dbReference>
<dbReference type="EMBL" id="SJOL01006447">
    <property type="protein sequence ID" value="TGZ66612.1"/>
    <property type="molecule type" value="Genomic_DNA"/>
</dbReference>
<dbReference type="GO" id="GO:0004767">
    <property type="term" value="F:sphingomyelin phosphodiesterase activity"/>
    <property type="evidence" value="ECO:0007669"/>
    <property type="project" value="UniProtKB-EC"/>
</dbReference>
<evidence type="ECO:0000256" key="8">
    <source>
        <dbReference type="ARBA" id="ARBA00022801"/>
    </source>
</evidence>
<dbReference type="Gene3D" id="3.60.10.10">
    <property type="entry name" value="Endonuclease/exonuclease/phosphatase"/>
    <property type="match status" value="1"/>
</dbReference>
<reference evidence="16 17" key="1">
    <citation type="journal article" date="2019" name="BMC Genomics">
        <title>New insights from Opisthorchis felineus genome: update on genomics of the epidemiologically important liver flukes.</title>
        <authorList>
            <person name="Ershov N.I."/>
            <person name="Mordvinov V.A."/>
            <person name="Prokhortchouk E.B."/>
            <person name="Pakharukova M.Y."/>
            <person name="Gunbin K.V."/>
            <person name="Ustyantsev K."/>
            <person name="Genaev M.A."/>
            <person name="Blinov A.G."/>
            <person name="Mazur A."/>
            <person name="Boulygina E."/>
            <person name="Tsygankova S."/>
            <person name="Khrameeva E."/>
            <person name="Chekanov N."/>
            <person name="Fan G."/>
            <person name="Xiao A."/>
            <person name="Zhang H."/>
            <person name="Xu X."/>
            <person name="Yang H."/>
            <person name="Solovyev V."/>
            <person name="Lee S.M."/>
            <person name="Liu X."/>
            <person name="Afonnikov D.A."/>
            <person name="Skryabin K.G."/>
        </authorList>
    </citation>
    <scope>NUCLEOTIDE SEQUENCE [LARGE SCALE GENOMIC DNA]</scope>
    <source>
        <strain evidence="16">AK-0245</strain>
        <tissue evidence="16">Whole organism</tissue>
    </source>
</reference>
<feature type="domain" description="Endonuclease/exonuclease/phosphatase" evidence="15">
    <location>
        <begin position="41"/>
        <end position="300"/>
    </location>
</feature>
<proteinExistence type="inferred from homology"/>
<feature type="transmembrane region" description="Helical" evidence="14">
    <location>
        <begin position="403"/>
        <end position="426"/>
    </location>
</feature>
<dbReference type="AlphaFoldDB" id="A0A4S2LS66"/>
<evidence type="ECO:0000313" key="16">
    <source>
        <dbReference type="EMBL" id="TGZ66612.1"/>
    </source>
</evidence>
<evidence type="ECO:0000256" key="10">
    <source>
        <dbReference type="ARBA" id="ARBA00022919"/>
    </source>
</evidence>
<dbReference type="Pfam" id="PF03372">
    <property type="entry name" value="Exo_endo_phos"/>
    <property type="match status" value="1"/>
</dbReference>
<keyword evidence="10" id="KW-0746">Sphingolipid metabolism</keyword>
<keyword evidence="7" id="KW-0479">Metal-binding</keyword>
<keyword evidence="8" id="KW-0378">Hydrolase</keyword>
<evidence type="ECO:0000256" key="1">
    <source>
        <dbReference type="ARBA" id="ARBA00004141"/>
    </source>
</evidence>
<keyword evidence="17" id="KW-1185">Reference proteome</keyword>
<keyword evidence="11 14" id="KW-1133">Transmembrane helix</keyword>
<keyword evidence="13 14" id="KW-0472">Membrane</keyword>
<comment type="pathway">
    <text evidence="2">Lipid metabolism; sphingolipid metabolism.</text>
</comment>
<dbReference type="GO" id="GO:0006665">
    <property type="term" value="P:sphingolipid metabolic process"/>
    <property type="evidence" value="ECO:0007669"/>
    <property type="project" value="UniProtKB-KW"/>
</dbReference>
<dbReference type="PANTHER" id="PTHR16320">
    <property type="entry name" value="SPHINGOMYELINASE FAMILY MEMBER"/>
    <property type="match status" value="1"/>
</dbReference>
<dbReference type="STRING" id="147828.A0A4S2LS66"/>
<dbReference type="PANTHER" id="PTHR16320:SF24">
    <property type="entry name" value="PHOSPHODIESTERASE, PUTATIVE-RELATED"/>
    <property type="match status" value="1"/>
</dbReference>
<evidence type="ECO:0000259" key="15">
    <source>
        <dbReference type="Pfam" id="PF03372"/>
    </source>
</evidence>